<sequence length="614" mass="64434">MLTVMTLGLGGTQVVHAATTTTIPGKGKPSANATSVLGFYMNTGFSLQPEDQYVVVNKPTTLTTATGHTVLDAINVFANDYFQWYTSTDKGATWTTVNAGIKANLTVTPTTVGTTYYQQSFQYYSGLIPPILGTTTYYSRVAAVTAVPSPIPATKLDVTADSNYLYNNQSAATTTTVDATPTPVNATGHVTWSIDNTSLATIDSTTGVVTANTDGKSGKVTVIGTMTNDDGSTVSGQTVIEIGGGIDDQTVDEGKTATFNILGNFDADPTSVVWHKIDTAGNDTVVANGTSRSYTTPVTTAKNDKEKYYAVLTLGTGSKTDTITTNKATLNVNINRTPNVTFKTGVENLTDNAGNTDNAVTNITSGDTVKISGTITENNVNSKLYDGDLMLKVPANIKNTYLTIDGENQAYSVASVNGDTYIVASGLDFETEKTHTFSFKFDSMETKNLNFTADVEIQGYDSSGADLGIFKSGGITLGFIDGQLEATAHAVDFGTLTYDNVNQEITGNVVDGADLLSVTDNRRDKAAMSITLQQTTPFSNGSHNLAATLSYDNGEELLPLSGEAQVVASSANDSSVPSLGTTTGASLKLKLANAAIVPGSYSSTLVWTITDAPS</sequence>
<name>A0AAC8UUJ6_9LACO</name>
<dbReference type="Gene3D" id="2.60.40.1080">
    <property type="match status" value="1"/>
</dbReference>
<gene>
    <name evidence="2" type="ORF">ABN16_05310</name>
</gene>
<evidence type="ECO:0000256" key="1">
    <source>
        <dbReference type="SAM" id="SignalP"/>
    </source>
</evidence>
<evidence type="ECO:0000313" key="2">
    <source>
        <dbReference type="EMBL" id="AKP64473.1"/>
    </source>
</evidence>
<protein>
    <recommendedName>
        <fullName evidence="4">BIG2 domain-containing protein</fullName>
    </recommendedName>
</protein>
<dbReference type="EMBL" id="CP012033">
    <property type="protein sequence ID" value="AKP64473.1"/>
    <property type="molecule type" value="Genomic_DNA"/>
</dbReference>
<accession>A0AAC8UUJ6</accession>
<keyword evidence="1" id="KW-0732">Signal</keyword>
<dbReference type="KEGG" id="lko:ABN16_05310"/>
<keyword evidence="3" id="KW-1185">Reference proteome</keyword>
<reference evidence="2 3" key="1">
    <citation type="submission" date="2015-07" db="EMBL/GenBank/DDBJ databases">
        <title>Lactobacillus korensis/26-25/ whole genome sequencing.</title>
        <authorList>
            <person name="Kim M.K."/>
            <person name="Im W.-T."/>
            <person name="Srinivasan S."/>
            <person name="Lee J.-J."/>
        </authorList>
    </citation>
    <scope>NUCLEOTIDE SEQUENCE [LARGE SCALE GENOMIC DNA]</scope>
    <source>
        <strain evidence="2 3">26-25</strain>
    </source>
</reference>
<evidence type="ECO:0008006" key="4">
    <source>
        <dbReference type="Google" id="ProtNLM"/>
    </source>
</evidence>
<proteinExistence type="predicted"/>
<organism evidence="2 3">
    <name type="scientific">Levilactobacillus koreensis</name>
    <dbReference type="NCBI Taxonomy" id="637971"/>
    <lineage>
        <taxon>Bacteria</taxon>
        <taxon>Bacillati</taxon>
        <taxon>Bacillota</taxon>
        <taxon>Bacilli</taxon>
        <taxon>Lactobacillales</taxon>
        <taxon>Lactobacillaceae</taxon>
        <taxon>Levilactobacillus</taxon>
    </lineage>
</organism>
<evidence type="ECO:0000313" key="3">
    <source>
        <dbReference type="Proteomes" id="UP000036000"/>
    </source>
</evidence>
<dbReference type="Proteomes" id="UP000036000">
    <property type="component" value="Chromosome"/>
</dbReference>
<feature type="signal peptide" evidence="1">
    <location>
        <begin position="1"/>
        <end position="17"/>
    </location>
</feature>
<dbReference type="AlphaFoldDB" id="A0AAC8UUJ6"/>
<feature type="chain" id="PRO_5042082034" description="BIG2 domain-containing protein" evidence="1">
    <location>
        <begin position="18"/>
        <end position="614"/>
    </location>
</feature>